<feature type="transmembrane region" description="Helical" evidence="6">
    <location>
        <begin position="327"/>
        <end position="349"/>
    </location>
</feature>
<feature type="transmembrane region" description="Helical" evidence="6">
    <location>
        <begin position="493"/>
        <end position="511"/>
    </location>
</feature>
<feature type="transmembrane region" description="Helical" evidence="6">
    <location>
        <begin position="104"/>
        <end position="130"/>
    </location>
</feature>
<feature type="compositionally biased region" description="Basic and acidic residues" evidence="5">
    <location>
        <begin position="296"/>
        <end position="306"/>
    </location>
</feature>
<dbReference type="EMBL" id="OZ037944">
    <property type="protein sequence ID" value="CAL1697211.1"/>
    <property type="molecule type" value="Genomic_DNA"/>
</dbReference>
<evidence type="ECO:0000256" key="3">
    <source>
        <dbReference type="ARBA" id="ARBA00022989"/>
    </source>
</evidence>
<feature type="transmembrane region" description="Helical" evidence="6">
    <location>
        <begin position="15"/>
        <end position="33"/>
    </location>
</feature>
<evidence type="ECO:0000256" key="5">
    <source>
        <dbReference type="SAM" id="MobiDB-lite"/>
    </source>
</evidence>
<feature type="transmembrane region" description="Helical" evidence="6">
    <location>
        <begin position="380"/>
        <end position="401"/>
    </location>
</feature>
<gene>
    <name evidence="7" type="ORF">GFSPODELE1_LOCUS1542</name>
</gene>
<feature type="transmembrane region" description="Helical" evidence="6">
    <location>
        <begin position="413"/>
        <end position="432"/>
    </location>
</feature>
<protein>
    <recommendedName>
        <fullName evidence="9">Auxin efflux carrier</fullName>
    </recommendedName>
</protein>
<sequence>MLPIGSLIWVSLRPLLRLVICVGCGFILTKTDVFPVVAARGAGQLMLNVASPCLMFSKIVPAFTSDNIGALGPLVLVAVLYQILGFVFSFLIKQFFWVPHRFRYGIYVAGGWGNYGDIPTSVIMSMAGAAPFGGVHDQNLSIAYISVFILVFYITLFPMGGHILVAKDFVGPEVEDEEMRELTRLKRKALLRQWKHLPSILHRRATLGRQKDDPEAPFQSANPSISEKSIAEAFQQDPSSTGVEFIRPSAPSAAKHVTFHDYDTQVATPSITEVEISRVASPAPSLTHADTVTQVEVEHTDNKDNSATDVTNTSGSSRPAKNKRLRAFLSSLINPPSISIIIAFPVALITPLKALFVPVSNSPIPNAPDGQPPLAFIQDAAAFIGAAAVPLGLICLGAALARLKVPMNQWRTLPLGAIMSLAVGKLIITPILGVLICQGLTKAGVIDPTDTVLRFVCIFFSCLPTATTQVYLTQVYSGTGSAEHISAFLIPQYALMFVSMIVLTAFSINLIF</sequence>
<comment type="subcellular location">
    <subcellularLocation>
        <location evidence="1">Membrane</location>
        <topology evidence="1">Multi-pass membrane protein</topology>
    </subcellularLocation>
</comment>
<dbReference type="Pfam" id="PF03547">
    <property type="entry name" value="Mem_trans"/>
    <property type="match status" value="1"/>
</dbReference>
<keyword evidence="3 6" id="KW-1133">Transmembrane helix</keyword>
<organism evidence="7 8">
    <name type="scientific">Somion occarium</name>
    <dbReference type="NCBI Taxonomy" id="3059160"/>
    <lineage>
        <taxon>Eukaryota</taxon>
        <taxon>Fungi</taxon>
        <taxon>Dikarya</taxon>
        <taxon>Basidiomycota</taxon>
        <taxon>Agaricomycotina</taxon>
        <taxon>Agaricomycetes</taxon>
        <taxon>Polyporales</taxon>
        <taxon>Cerrenaceae</taxon>
        <taxon>Somion</taxon>
    </lineage>
</organism>
<feature type="compositionally biased region" description="Polar residues" evidence="5">
    <location>
        <begin position="307"/>
        <end position="319"/>
    </location>
</feature>
<dbReference type="PANTHER" id="PTHR31274">
    <property type="entry name" value="PROTEIN ECM3"/>
    <property type="match status" value="1"/>
</dbReference>
<feature type="transmembrane region" description="Helical" evidence="6">
    <location>
        <begin position="452"/>
        <end position="472"/>
    </location>
</feature>
<feature type="transmembrane region" description="Helical" evidence="6">
    <location>
        <begin position="142"/>
        <end position="165"/>
    </location>
</feature>
<keyword evidence="8" id="KW-1185">Reference proteome</keyword>
<name>A0ABP1CNH5_9APHY</name>
<evidence type="ECO:0000256" key="2">
    <source>
        <dbReference type="ARBA" id="ARBA00022692"/>
    </source>
</evidence>
<proteinExistence type="predicted"/>
<dbReference type="InterPro" id="IPR040254">
    <property type="entry name" value="Ecm3-like"/>
</dbReference>
<evidence type="ECO:0008006" key="9">
    <source>
        <dbReference type="Google" id="ProtNLM"/>
    </source>
</evidence>
<dbReference type="Proteomes" id="UP001497453">
    <property type="component" value="Chromosome 1"/>
</dbReference>
<feature type="region of interest" description="Disordered" evidence="5">
    <location>
        <begin position="205"/>
        <end position="227"/>
    </location>
</feature>
<evidence type="ECO:0000313" key="7">
    <source>
        <dbReference type="EMBL" id="CAL1697211.1"/>
    </source>
</evidence>
<keyword evidence="2 6" id="KW-0812">Transmembrane</keyword>
<evidence type="ECO:0000256" key="1">
    <source>
        <dbReference type="ARBA" id="ARBA00004141"/>
    </source>
</evidence>
<evidence type="ECO:0000313" key="8">
    <source>
        <dbReference type="Proteomes" id="UP001497453"/>
    </source>
</evidence>
<accession>A0ABP1CNH5</accession>
<dbReference type="InterPro" id="IPR004776">
    <property type="entry name" value="Mem_transp_PIN-like"/>
</dbReference>
<evidence type="ECO:0000256" key="6">
    <source>
        <dbReference type="SAM" id="Phobius"/>
    </source>
</evidence>
<feature type="transmembrane region" description="Helical" evidence="6">
    <location>
        <begin position="70"/>
        <end position="92"/>
    </location>
</feature>
<dbReference type="PANTHER" id="PTHR31274:SF1">
    <property type="entry name" value="AGL149CP"/>
    <property type="match status" value="1"/>
</dbReference>
<evidence type="ECO:0000256" key="4">
    <source>
        <dbReference type="ARBA" id="ARBA00023136"/>
    </source>
</evidence>
<reference evidence="8" key="1">
    <citation type="submission" date="2024-04" db="EMBL/GenBank/DDBJ databases">
        <authorList>
            <person name="Shaw F."/>
            <person name="Minotto A."/>
        </authorList>
    </citation>
    <scope>NUCLEOTIDE SEQUENCE [LARGE SCALE GENOMIC DNA]</scope>
</reference>
<keyword evidence="4 6" id="KW-0472">Membrane</keyword>
<feature type="region of interest" description="Disordered" evidence="5">
    <location>
        <begin position="296"/>
        <end position="319"/>
    </location>
</feature>